<feature type="transmembrane region" description="Helical" evidence="1">
    <location>
        <begin position="180"/>
        <end position="198"/>
    </location>
</feature>
<keyword evidence="1" id="KW-1133">Transmembrane helix</keyword>
<reference evidence="2 3" key="1">
    <citation type="submission" date="2020-02" db="EMBL/GenBank/DDBJ databases">
        <title>Balneolaceae bacterium YR4-1, complete genome.</title>
        <authorList>
            <person name="Li Y."/>
            <person name="Wu S."/>
        </authorList>
    </citation>
    <scope>NUCLEOTIDE SEQUENCE [LARGE SCALE GENOMIC DNA]</scope>
    <source>
        <strain evidence="2 3">YR4-1</strain>
    </source>
</reference>
<feature type="transmembrane region" description="Helical" evidence="1">
    <location>
        <begin position="21"/>
        <end position="40"/>
    </location>
</feature>
<evidence type="ECO:0000313" key="3">
    <source>
        <dbReference type="Proteomes" id="UP000473278"/>
    </source>
</evidence>
<dbReference type="AlphaFoldDB" id="A0A6M1T572"/>
<evidence type="ECO:0008006" key="4">
    <source>
        <dbReference type="Google" id="ProtNLM"/>
    </source>
</evidence>
<feature type="transmembrane region" description="Helical" evidence="1">
    <location>
        <begin position="210"/>
        <end position="232"/>
    </location>
</feature>
<feature type="transmembrane region" description="Helical" evidence="1">
    <location>
        <begin position="46"/>
        <end position="69"/>
    </location>
</feature>
<dbReference type="Proteomes" id="UP000473278">
    <property type="component" value="Unassembled WGS sequence"/>
</dbReference>
<feature type="transmembrane region" description="Helical" evidence="1">
    <location>
        <begin position="319"/>
        <end position="340"/>
    </location>
</feature>
<feature type="transmembrane region" description="Helical" evidence="1">
    <location>
        <begin position="352"/>
        <end position="373"/>
    </location>
</feature>
<dbReference type="PANTHER" id="PTHR43044">
    <property type="match status" value="1"/>
</dbReference>
<keyword evidence="1" id="KW-0472">Membrane</keyword>
<feature type="transmembrane region" description="Helical" evidence="1">
    <location>
        <begin position="130"/>
        <end position="152"/>
    </location>
</feature>
<feature type="transmembrane region" description="Helical" evidence="1">
    <location>
        <begin position="293"/>
        <end position="312"/>
    </location>
</feature>
<evidence type="ECO:0000256" key="1">
    <source>
        <dbReference type="SAM" id="Phobius"/>
    </source>
</evidence>
<keyword evidence="3" id="KW-1185">Reference proteome</keyword>
<comment type="caution">
    <text evidence="2">The sequence shown here is derived from an EMBL/GenBank/DDBJ whole genome shotgun (WGS) entry which is preliminary data.</text>
</comment>
<gene>
    <name evidence="2" type="ORF">G3570_10855</name>
</gene>
<organism evidence="2 3">
    <name type="scientific">Halalkalibaculum roseum</name>
    <dbReference type="NCBI Taxonomy" id="2709311"/>
    <lineage>
        <taxon>Bacteria</taxon>
        <taxon>Pseudomonadati</taxon>
        <taxon>Balneolota</taxon>
        <taxon>Balneolia</taxon>
        <taxon>Balneolales</taxon>
        <taxon>Balneolaceae</taxon>
        <taxon>Halalkalibaculum</taxon>
    </lineage>
</organism>
<feature type="transmembrane region" description="Helical" evidence="1">
    <location>
        <begin position="253"/>
        <end position="273"/>
    </location>
</feature>
<accession>A0A6M1T572</accession>
<name>A0A6M1T572_9BACT</name>
<evidence type="ECO:0000313" key="2">
    <source>
        <dbReference type="EMBL" id="NGP77135.1"/>
    </source>
</evidence>
<sequence length="395" mass="45851">MMSKTTITDSLEFPSDLNITRTLFGVGIVGLIATAIGYFINHDQFFFSYLVSFSFFSSIGLGCLFFVMLQHLTRSHWSVALRRIPESISSNLWIWGLFLIPVLLGIHSLYHWSHADAVAADPVLQGKEPYLNTTFFIIRQVVYFAIWSFLGYRMYNKSVEMDETGDWGLQTLLRRTSGPGIFIFAITLAFASFDWIMSLDPHWYSTMFGVYYFAMSFQVLFATLILVIMYLWKKGLLKNTLQKGHIYDLSVQMFGFTVFYAYIAFSQFLLIYYANIPEETVWFLERLNGGYEYLAYFYLFGRFVIPFIVLLSKRAKTNFKIVASISVLILVSHLVELYWLVMPVLNHHGVHFNWMTLTAFLGMGGIFMGLFFYRFKQQKMIPINDPKLAESLNKH</sequence>
<keyword evidence="1" id="KW-0812">Transmembrane</keyword>
<dbReference type="PANTHER" id="PTHR43044:SF1">
    <property type="entry name" value="QUINOL:CYTOCHROME C OXIDOREDUCTASE QUINONE-BINDING SUBUNIT 2"/>
    <property type="match status" value="1"/>
</dbReference>
<dbReference type="EMBL" id="JAALLT010000003">
    <property type="protein sequence ID" value="NGP77135.1"/>
    <property type="molecule type" value="Genomic_DNA"/>
</dbReference>
<protein>
    <recommendedName>
        <fullName evidence="4">Quinol:cytochrome c oxidoreductase quinone-binding subunit 2</fullName>
    </recommendedName>
</protein>
<proteinExistence type="predicted"/>
<feature type="transmembrane region" description="Helical" evidence="1">
    <location>
        <begin position="90"/>
        <end position="110"/>
    </location>
</feature>